<feature type="region of interest" description="Disordered" evidence="1">
    <location>
        <begin position="312"/>
        <end position="396"/>
    </location>
</feature>
<feature type="region of interest" description="Disordered" evidence="1">
    <location>
        <begin position="184"/>
        <end position="209"/>
    </location>
</feature>
<dbReference type="Proteomes" id="UP000189513">
    <property type="component" value="Unassembled WGS sequence"/>
</dbReference>
<dbReference type="GO" id="GO:0005634">
    <property type="term" value="C:nucleus"/>
    <property type="evidence" value="ECO:0007669"/>
    <property type="project" value="TreeGrafter"/>
</dbReference>
<feature type="compositionally biased region" description="Basic and acidic residues" evidence="1">
    <location>
        <begin position="375"/>
        <end position="385"/>
    </location>
</feature>
<accession>A0A1V2L3H6</accession>
<dbReference type="GO" id="GO:0000307">
    <property type="term" value="C:cyclin-dependent protein kinase holoenzyme complex"/>
    <property type="evidence" value="ECO:0007669"/>
    <property type="project" value="TreeGrafter"/>
</dbReference>
<dbReference type="Gene3D" id="1.10.472.10">
    <property type="entry name" value="Cyclin-like"/>
    <property type="match status" value="1"/>
</dbReference>
<comment type="caution">
    <text evidence="2">The sequence shown here is derived from an EMBL/GenBank/DDBJ whole genome shotgun (WGS) entry which is preliminary data.</text>
</comment>
<keyword evidence="3" id="KW-1185">Reference proteome</keyword>
<dbReference type="GO" id="GO:0016538">
    <property type="term" value="F:cyclin-dependent protein serine/threonine kinase regulator activity"/>
    <property type="evidence" value="ECO:0007669"/>
    <property type="project" value="TreeGrafter"/>
</dbReference>
<dbReference type="InterPro" id="IPR013922">
    <property type="entry name" value="Cyclin_PHO80-like"/>
</dbReference>
<reference evidence="3" key="1">
    <citation type="journal article" date="2017" name="Genome Announc.">
        <title>Genome sequences of Cyberlindnera fabianii 65, Pichia kudriavzevii 129, and Saccharomyces cerevisiae 131 isolated from fermented masau fruits in Zimbabwe.</title>
        <authorList>
            <person name="van Rijswijck I.M.H."/>
            <person name="Derks M.F.L."/>
            <person name="Abee T."/>
            <person name="de Ridder D."/>
            <person name="Smid E.J."/>
        </authorList>
    </citation>
    <scope>NUCLEOTIDE SEQUENCE [LARGE SCALE GENOMIC DNA]</scope>
    <source>
        <strain evidence="3">65</strain>
    </source>
</reference>
<dbReference type="AlphaFoldDB" id="A0A1V2L3H6"/>
<gene>
    <name evidence="2" type="ORF">BON22_3872</name>
</gene>
<dbReference type="VEuPathDB" id="FungiDB:BON22_3872"/>
<feature type="compositionally biased region" description="Polar residues" evidence="1">
    <location>
        <begin position="333"/>
        <end position="369"/>
    </location>
</feature>
<evidence type="ECO:0000313" key="3">
    <source>
        <dbReference type="Proteomes" id="UP000189513"/>
    </source>
</evidence>
<evidence type="ECO:0000256" key="1">
    <source>
        <dbReference type="SAM" id="MobiDB-lite"/>
    </source>
</evidence>
<evidence type="ECO:0000313" key="2">
    <source>
        <dbReference type="EMBL" id="ONH66442.1"/>
    </source>
</evidence>
<dbReference type="STRING" id="36022.A0A1V2L3H6"/>
<feature type="compositionally biased region" description="Basic and acidic residues" evidence="1">
    <location>
        <begin position="184"/>
        <end position="193"/>
    </location>
</feature>
<feature type="region of interest" description="Disordered" evidence="1">
    <location>
        <begin position="408"/>
        <end position="458"/>
    </location>
</feature>
<dbReference type="CDD" id="cd20558">
    <property type="entry name" value="CYCLIN_ScPCL7-like"/>
    <property type="match status" value="1"/>
</dbReference>
<dbReference type="PANTHER" id="PTHR15615:SF117">
    <property type="entry name" value="PHO85 CYCLIN PHO80"/>
    <property type="match status" value="1"/>
</dbReference>
<protein>
    <submittedName>
        <fullName evidence="2">Nuc-1 negative regulatory protein preg</fullName>
    </submittedName>
</protein>
<feature type="compositionally biased region" description="Polar residues" evidence="1">
    <location>
        <begin position="386"/>
        <end position="396"/>
    </location>
</feature>
<name>A0A1V2L3H6_CYBFA</name>
<dbReference type="PANTHER" id="PTHR15615">
    <property type="match status" value="1"/>
</dbReference>
<proteinExistence type="predicted"/>
<dbReference type="Pfam" id="PF08613">
    <property type="entry name" value="Cyclin"/>
    <property type="match status" value="1"/>
</dbReference>
<dbReference type="EMBL" id="MPUK01000007">
    <property type="protein sequence ID" value="ONH66442.1"/>
    <property type="molecule type" value="Genomic_DNA"/>
</dbReference>
<organism evidence="2 3">
    <name type="scientific">Cyberlindnera fabianii</name>
    <name type="common">Yeast</name>
    <name type="synonym">Hansenula fabianii</name>
    <dbReference type="NCBI Taxonomy" id="36022"/>
    <lineage>
        <taxon>Eukaryota</taxon>
        <taxon>Fungi</taxon>
        <taxon>Dikarya</taxon>
        <taxon>Ascomycota</taxon>
        <taxon>Saccharomycotina</taxon>
        <taxon>Saccharomycetes</taxon>
        <taxon>Phaffomycetales</taxon>
        <taxon>Phaffomycetaceae</taxon>
        <taxon>Cyberlindnera</taxon>
    </lineage>
</organism>
<dbReference type="GO" id="GO:0019901">
    <property type="term" value="F:protein kinase binding"/>
    <property type="evidence" value="ECO:0007669"/>
    <property type="project" value="InterPro"/>
</dbReference>
<feature type="compositionally biased region" description="Low complexity" evidence="1">
    <location>
        <begin position="323"/>
        <end position="332"/>
    </location>
</feature>
<sequence length="458" mass="51368">MDQDNRPLKDERPKVERLLPPNFVHCSRKDLIVISSRMLNSLIRINDKLNGEDVLSSLTASELTRFHSRTPPGISVFSYLTRLARYSSLENAVILATVYYIDLLSNVYPAFTLNSLTVHRFLLTATTVGSKGLCDSFCTNPHYAKVGGIHPTELEILEREFLTKIRYRVLPRELNVERCVREGRDNRPKERKNSLGALGANQGTHKTDAESANEEELLADDYALGNVHLRPNAGFNLLNRLYQNMVDVVGQTPASDEETEFYIYSIDQDYEPDEGGRLPMLVNPDPDTMSDDMFRQGVQEFFTQLRSINHETQHKQQEGLTRQQNSSSSANADQRTQNSFQQSMQQLNIQRQPHHQTTSSGPLKQTIHSTVDGGRTTERHARFDDNQSPTSVASTPRQLANPHLQQVMGESIPSGNSGQTGGRNVIKFPASPLKRPIEHDTDSFEPAGKRTPSAGALS</sequence>